<dbReference type="EC" id="6.1.1.21" evidence="9"/>
<dbReference type="GO" id="GO:0005737">
    <property type="term" value="C:cytoplasm"/>
    <property type="evidence" value="ECO:0007669"/>
    <property type="project" value="UniProtKB-SubCell"/>
</dbReference>
<evidence type="ECO:0000256" key="2">
    <source>
        <dbReference type="ARBA" id="ARBA00011738"/>
    </source>
</evidence>
<dbReference type="PIRSF" id="PIRSF001549">
    <property type="entry name" value="His-tRNA_synth"/>
    <property type="match status" value="1"/>
</dbReference>
<sequence>MCSTHSVSNETNPETLQSTAIREDHSRYDIVNKPLITPRTLKGFRDYLPSAMIPREQLIETAKSVYRSYGFSPIDTPALEYTEVLTGKGGEESDKQMFRFEQGGRDVAMRFDLTVPFARFSAQNINELGTPFKRYHVGTVWRGENPQKGRYREFVQCDFDTIGTKSNAADIETLFIIHDLMLKIGFTDFKIRINNRMILNGLLQLHNLESQSAAILRALDKLAKTSPEAVIQEMQEQGGLTQQQAEEILALMTAQGTTAEILDSLESQLKGNERGTQGVHNLRELFTAVERAGIPAERVVLDTSIARGLDYYTGTIYETFLDQMPGIGSVCSGGRYDNLAELFTTQELPGVGASLGLDRLLAAMQELNLLSEVSTPAPILVTQMDAAFTPEYLRLGRDLRQAGLNVEVYPDTKAIKKQFKYANRHGFKIVIVAGSDEFENQLWQVKDMQAGTQTAVKEEELLDVIQKILA</sequence>
<keyword evidence="6 9" id="KW-0648">Protein biosynthesis</keyword>
<evidence type="ECO:0000256" key="1">
    <source>
        <dbReference type="ARBA" id="ARBA00008226"/>
    </source>
</evidence>
<proteinExistence type="inferred from homology"/>
<dbReference type="SUPFAM" id="SSF52954">
    <property type="entry name" value="Class II aaRS ABD-related"/>
    <property type="match status" value="1"/>
</dbReference>
<dbReference type="InterPro" id="IPR015807">
    <property type="entry name" value="His-tRNA-ligase"/>
</dbReference>
<reference evidence="12 13" key="1">
    <citation type="submission" date="2019-02" db="EMBL/GenBank/DDBJ databases">
        <title>Deep-cultivation of Planctomycetes and their phenomic and genomic characterization uncovers novel biology.</title>
        <authorList>
            <person name="Wiegand S."/>
            <person name="Jogler M."/>
            <person name="Boedeker C."/>
            <person name="Pinto D."/>
            <person name="Vollmers J."/>
            <person name="Rivas-Marin E."/>
            <person name="Kohn T."/>
            <person name="Peeters S.H."/>
            <person name="Heuer A."/>
            <person name="Rast P."/>
            <person name="Oberbeckmann S."/>
            <person name="Bunk B."/>
            <person name="Jeske O."/>
            <person name="Meyerdierks A."/>
            <person name="Storesund J.E."/>
            <person name="Kallscheuer N."/>
            <person name="Luecker S."/>
            <person name="Lage O.M."/>
            <person name="Pohl T."/>
            <person name="Merkel B.J."/>
            <person name="Hornburger P."/>
            <person name="Mueller R.-W."/>
            <person name="Bruemmer F."/>
            <person name="Labrenz M."/>
            <person name="Spormann A.M."/>
            <person name="Op den Camp H."/>
            <person name="Overmann J."/>
            <person name="Amann R."/>
            <person name="Jetten M.S.M."/>
            <person name="Mascher T."/>
            <person name="Medema M.H."/>
            <person name="Devos D.P."/>
            <person name="Kaster A.-K."/>
            <person name="Ovreas L."/>
            <person name="Rohde M."/>
            <person name="Galperin M.Y."/>
            <person name="Jogler C."/>
        </authorList>
    </citation>
    <scope>NUCLEOTIDE SEQUENCE [LARGE SCALE GENOMIC DNA]</scope>
    <source>
        <strain evidence="12 13">V6</strain>
    </source>
</reference>
<dbReference type="AlphaFoldDB" id="A0A517WCA5"/>
<dbReference type="PANTHER" id="PTHR11476">
    <property type="entry name" value="HISTIDYL-TRNA SYNTHETASE"/>
    <property type="match status" value="1"/>
</dbReference>
<dbReference type="SUPFAM" id="SSF55681">
    <property type="entry name" value="Class II aaRS and biotin synthetases"/>
    <property type="match status" value="1"/>
</dbReference>
<comment type="similarity">
    <text evidence="1 9">Belongs to the class-II aminoacyl-tRNA synthetase family.</text>
</comment>
<feature type="binding site" evidence="10">
    <location>
        <position position="142"/>
    </location>
    <ligand>
        <name>L-histidine</name>
        <dbReference type="ChEBI" id="CHEBI:57595"/>
    </ligand>
</feature>
<dbReference type="GO" id="GO:0004821">
    <property type="term" value="F:histidine-tRNA ligase activity"/>
    <property type="evidence" value="ECO:0007669"/>
    <property type="project" value="UniProtKB-UniRule"/>
</dbReference>
<dbReference type="InterPro" id="IPR033656">
    <property type="entry name" value="HisRS_anticodon"/>
</dbReference>
<dbReference type="Pfam" id="PF03129">
    <property type="entry name" value="HGTP_anticodon"/>
    <property type="match status" value="1"/>
</dbReference>
<dbReference type="PANTHER" id="PTHR11476:SF7">
    <property type="entry name" value="HISTIDINE--TRNA LIGASE"/>
    <property type="match status" value="1"/>
</dbReference>
<dbReference type="Gene3D" id="3.40.50.800">
    <property type="entry name" value="Anticodon-binding domain"/>
    <property type="match status" value="1"/>
</dbReference>
<evidence type="ECO:0000256" key="3">
    <source>
        <dbReference type="ARBA" id="ARBA00022598"/>
    </source>
</evidence>
<dbReference type="InterPro" id="IPR004516">
    <property type="entry name" value="HisRS/HisZ"/>
</dbReference>
<accession>A0A517WCA5</accession>
<evidence type="ECO:0000256" key="9">
    <source>
        <dbReference type="HAMAP-Rule" id="MF_00127"/>
    </source>
</evidence>
<dbReference type="HAMAP" id="MF_00127">
    <property type="entry name" value="His_tRNA_synth"/>
    <property type="match status" value="1"/>
</dbReference>
<dbReference type="Proteomes" id="UP000320722">
    <property type="component" value="Chromosome"/>
</dbReference>
<evidence type="ECO:0000313" key="12">
    <source>
        <dbReference type="EMBL" id="QDU02887.1"/>
    </source>
</evidence>
<feature type="binding site" evidence="10">
    <location>
        <position position="156"/>
    </location>
    <ligand>
        <name>L-histidine</name>
        <dbReference type="ChEBI" id="CHEBI:57595"/>
    </ligand>
</feature>
<keyword evidence="3 9" id="KW-0436">Ligase</keyword>
<feature type="binding site" evidence="10">
    <location>
        <position position="307"/>
    </location>
    <ligand>
        <name>L-histidine</name>
        <dbReference type="ChEBI" id="CHEBI:57595"/>
    </ligand>
</feature>
<comment type="catalytic activity">
    <reaction evidence="8 9">
        <text>tRNA(His) + L-histidine + ATP = L-histidyl-tRNA(His) + AMP + diphosphate + H(+)</text>
        <dbReference type="Rhea" id="RHEA:17313"/>
        <dbReference type="Rhea" id="RHEA-COMP:9665"/>
        <dbReference type="Rhea" id="RHEA-COMP:9689"/>
        <dbReference type="ChEBI" id="CHEBI:15378"/>
        <dbReference type="ChEBI" id="CHEBI:30616"/>
        <dbReference type="ChEBI" id="CHEBI:33019"/>
        <dbReference type="ChEBI" id="CHEBI:57595"/>
        <dbReference type="ChEBI" id="CHEBI:78442"/>
        <dbReference type="ChEBI" id="CHEBI:78527"/>
        <dbReference type="ChEBI" id="CHEBI:456215"/>
        <dbReference type="EC" id="6.1.1.21"/>
    </reaction>
</comment>
<evidence type="ECO:0000256" key="8">
    <source>
        <dbReference type="ARBA" id="ARBA00047639"/>
    </source>
</evidence>
<organism evidence="12 13">
    <name type="scientific">Gimesia chilikensis</name>
    <dbReference type="NCBI Taxonomy" id="2605989"/>
    <lineage>
        <taxon>Bacteria</taxon>
        <taxon>Pseudomonadati</taxon>
        <taxon>Planctomycetota</taxon>
        <taxon>Planctomycetia</taxon>
        <taxon>Planctomycetales</taxon>
        <taxon>Planctomycetaceae</taxon>
        <taxon>Gimesia</taxon>
    </lineage>
</organism>
<feature type="binding site" evidence="10">
    <location>
        <position position="160"/>
    </location>
    <ligand>
        <name>L-histidine</name>
        <dbReference type="ChEBI" id="CHEBI:57595"/>
    </ligand>
</feature>
<dbReference type="GO" id="GO:0006427">
    <property type="term" value="P:histidyl-tRNA aminoacylation"/>
    <property type="evidence" value="ECO:0007669"/>
    <property type="project" value="UniProtKB-UniRule"/>
</dbReference>
<dbReference type="InterPro" id="IPR045864">
    <property type="entry name" value="aa-tRNA-synth_II/BPL/LPL"/>
</dbReference>
<evidence type="ECO:0000256" key="6">
    <source>
        <dbReference type="ARBA" id="ARBA00022917"/>
    </source>
</evidence>
<keyword evidence="5 9" id="KW-0067">ATP-binding</keyword>
<name>A0A517WCA5_9PLAN</name>
<feature type="binding site" evidence="10">
    <location>
        <begin position="112"/>
        <end position="114"/>
    </location>
    <ligand>
        <name>L-histidine</name>
        <dbReference type="ChEBI" id="CHEBI:57595"/>
    </ligand>
</feature>
<dbReference type="CDD" id="cd00773">
    <property type="entry name" value="HisRS-like_core"/>
    <property type="match status" value="1"/>
</dbReference>
<dbReference type="NCBIfam" id="TIGR00442">
    <property type="entry name" value="hisS"/>
    <property type="match status" value="1"/>
</dbReference>
<dbReference type="CDD" id="cd00859">
    <property type="entry name" value="HisRS_anticodon"/>
    <property type="match status" value="1"/>
</dbReference>
<evidence type="ECO:0000313" key="13">
    <source>
        <dbReference type="Proteomes" id="UP000320722"/>
    </source>
</evidence>
<evidence type="ECO:0000256" key="7">
    <source>
        <dbReference type="ARBA" id="ARBA00023146"/>
    </source>
</evidence>
<dbReference type="InterPro" id="IPR004154">
    <property type="entry name" value="Anticodon-bd"/>
</dbReference>
<dbReference type="InterPro" id="IPR041715">
    <property type="entry name" value="HisRS-like_core"/>
</dbReference>
<protein>
    <recommendedName>
        <fullName evidence="9">Histidine--tRNA ligase</fullName>
        <ecNumber evidence="9">6.1.1.21</ecNumber>
    </recommendedName>
    <alternativeName>
        <fullName evidence="9">Histidyl-tRNA synthetase</fullName>
        <shortName evidence="9">HisRS</shortName>
    </alternativeName>
</protein>
<gene>
    <name evidence="9 12" type="primary">hisS</name>
    <name evidence="12" type="ORF">V6x_25950</name>
</gene>
<comment type="subcellular location">
    <subcellularLocation>
        <location evidence="9">Cytoplasm</location>
    </subcellularLocation>
</comment>
<dbReference type="Pfam" id="PF13393">
    <property type="entry name" value="tRNA-synt_His"/>
    <property type="match status" value="1"/>
</dbReference>
<dbReference type="InterPro" id="IPR036621">
    <property type="entry name" value="Anticodon-bd_dom_sf"/>
</dbReference>
<keyword evidence="7 9" id="KW-0030">Aminoacyl-tRNA synthetase</keyword>
<keyword evidence="4 9" id="KW-0547">Nucleotide-binding</keyword>
<evidence type="ECO:0000256" key="10">
    <source>
        <dbReference type="PIRSR" id="PIRSR001549-1"/>
    </source>
</evidence>
<feature type="domain" description="Aminoacyl-transfer RNA synthetases class-II family profile" evidence="11">
    <location>
        <begin position="37"/>
        <end position="390"/>
    </location>
</feature>
<evidence type="ECO:0000256" key="5">
    <source>
        <dbReference type="ARBA" id="ARBA00022840"/>
    </source>
</evidence>
<dbReference type="GO" id="GO:0005524">
    <property type="term" value="F:ATP binding"/>
    <property type="evidence" value="ECO:0007669"/>
    <property type="project" value="UniProtKB-UniRule"/>
</dbReference>
<keyword evidence="9" id="KW-0963">Cytoplasm</keyword>
<dbReference type="InterPro" id="IPR006195">
    <property type="entry name" value="aa-tRNA-synth_II"/>
</dbReference>
<dbReference type="PROSITE" id="PS50862">
    <property type="entry name" value="AA_TRNA_LIGASE_II"/>
    <property type="match status" value="1"/>
</dbReference>
<dbReference type="Gene3D" id="3.30.930.10">
    <property type="entry name" value="Bira Bifunctional Protein, Domain 2"/>
    <property type="match status" value="1"/>
</dbReference>
<comment type="subunit">
    <text evidence="2 9">Homodimer.</text>
</comment>
<dbReference type="EMBL" id="CP036347">
    <property type="protein sequence ID" value="QDU02887.1"/>
    <property type="molecule type" value="Genomic_DNA"/>
</dbReference>
<evidence type="ECO:0000256" key="4">
    <source>
        <dbReference type="ARBA" id="ARBA00022741"/>
    </source>
</evidence>
<evidence type="ECO:0000259" key="11">
    <source>
        <dbReference type="PROSITE" id="PS50862"/>
    </source>
</evidence>
<feature type="binding site" evidence="10">
    <location>
        <begin position="311"/>
        <end position="312"/>
    </location>
    <ligand>
        <name>L-histidine</name>
        <dbReference type="ChEBI" id="CHEBI:57595"/>
    </ligand>
</feature>